<feature type="compositionally biased region" description="Polar residues" evidence="1">
    <location>
        <begin position="131"/>
        <end position="145"/>
    </location>
</feature>
<evidence type="ECO:0000256" key="1">
    <source>
        <dbReference type="SAM" id="MobiDB-lite"/>
    </source>
</evidence>
<dbReference type="OrthoDB" id="5399183at2759"/>
<sequence>MANLAFHRAAAPDLGGKHLQHHKLVYDTPNEAHNSDQRQSSSTDTAPRSANHNGGQGRGQSTSDETVNEDDEEDSSANQDDDQEDEEDNPDVLAPSHGLGKGKGKRPAIRIEPAGEDSSPQDERDEDETASRATGLTLSTHPVNQLLTHPTMDKKRTFSNVSNTSVLFGEHDVEERSFPRTKVPRTLSNNRGRPLLAYKKDAHGENMTGFENAIESDDEDKTIDVDDEDYSGVNLISDDDDSDMENVEQQEEHFIVSDEQQRANSLFNEFFDARRLSLDSHASDNIFDVTAPLDESFLAALNVPDIGFGQFFEPQALPTSPDTNAKRKYSDSSTKRVHFDDEIQVSSSSSSSSSDLDSTLFPDLFLDQDKLPPSIYQMIENDHDDTDNEDFASPGSDRSYWDLGQDESRNIKPHRTAEFDESSDPGSSGYETDMGDTTDEYESDFGSPAPPQTPLQRSVLRRPSSAPGSKAASPKPFQRSSRPAPSGRTIIPPLRGIFIHEESSKAIAVTNRATKTLTFYRPRASASPWNPLPATYSSANSTADNSPRTSLQQFNMSDSEMSNEMLNNPFTADIMLTGIYGSAPANNFLFGGDSIGPPEAFYPFISIADNGNIIDDEIDDDYDDDEDYEDDINIADFMDFGSDPDATDVEQDEEIDAPVTPATSMAAIHGSTPARPTPMAETPVNRKRNTSDVMLEHFDRGVVTAFRNNQNRHRDIACLPHDPDLRASASRPIRSGRSAEALISPLRKRGAMPKKRIGSSPFAGVTKATSRLQNSVMNSRRGPPSMGKFS</sequence>
<dbReference type="Proteomes" id="UP000799757">
    <property type="component" value="Unassembled WGS sequence"/>
</dbReference>
<feature type="compositionally biased region" description="Acidic residues" evidence="1">
    <location>
        <begin position="433"/>
        <end position="443"/>
    </location>
</feature>
<feature type="region of interest" description="Disordered" evidence="1">
    <location>
        <begin position="314"/>
        <end position="333"/>
    </location>
</feature>
<accession>A0A6A6WUN7</accession>
<feature type="compositionally biased region" description="Polar residues" evidence="1">
    <location>
        <begin position="767"/>
        <end position="778"/>
    </location>
</feature>
<dbReference type="EMBL" id="MU002320">
    <property type="protein sequence ID" value="KAF2787437.1"/>
    <property type="molecule type" value="Genomic_DNA"/>
</dbReference>
<protein>
    <submittedName>
        <fullName evidence="2">Uncharacterized protein</fullName>
    </submittedName>
</protein>
<feature type="compositionally biased region" description="Polar residues" evidence="1">
    <location>
        <begin position="37"/>
        <end position="65"/>
    </location>
</feature>
<evidence type="ECO:0000313" key="2">
    <source>
        <dbReference type="EMBL" id="KAF2787437.1"/>
    </source>
</evidence>
<name>A0A6A6WUN7_9PLEO</name>
<feature type="compositionally biased region" description="Low complexity" evidence="1">
    <location>
        <begin position="463"/>
        <end position="476"/>
    </location>
</feature>
<dbReference type="AlphaFoldDB" id="A0A6A6WUN7"/>
<feature type="region of interest" description="Disordered" evidence="1">
    <location>
        <begin position="380"/>
        <end position="491"/>
    </location>
</feature>
<organism evidence="2 3">
    <name type="scientific">Melanomma pulvis-pyrius CBS 109.77</name>
    <dbReference type="NCBI Taxonomy" id="1314802"/>
    <lineage>
        <taxon>Eukaryota</taxon>
        <taxon>Fungi</taxon>
        <taxon>Dikarya</taxon>
        <taxon>Ascomycota</taxon>
        <taxon>Pezizomycotina</taxon>
        <taxon>Dothideomycetes</taxon>
        <taxon>Pleosporomycetidae</taxon>
        <taxon>Pleosporales</taxon>
        <taxon>Melanommataceae</taxon>
        <taxon>Melanomma</taxon>
    </lineage>
</organism>
<feature type="compositionally biased region" description="Basic residues" evidence="1">
    <location>
        <begin position="748"/>
        <end position="757"/>
    </location>
</feature>
<feature type="compositionally biased region" description="Basic and acidic residues" evidence="1">
    <location>
        <begin position="406"/>
        <end position="418"/>
    </location>
</feature>
<gene>
    <name evidence="2" type="ORF">K505DRAFT_257721</name>
</gene>
<feature type="region of interest" description="Disordered" evidence="1">
    <location>
        <begin position="13"/>
        <end position="145"/>
    </location>
</feature>
<feature type="compositionally biased region" description="Acidic residues" evidence="1">
    <location>
        <begin position="119"/>
        <end position="128"/>
    </location>
</feature>
<feature type="region of interest" description="Disordered" evidence="1">
    <location>
        <begin position="748"/>
        <end position="790"/>
    </location>
</feature>
<proteinExistence type="predicted"/>
<feature type="compositionally biased region" description="Basic and acidic residues" evidence="1">
    <location>
        <begin position="324"/>
        <end position="333"/>
    </location>
</feature>
<keyword evidence="3" id="KW-1185">Reference proteome</keyword>
<reference evidence="2" key="1">
    <citation type="journal article" date="2020" name="Stud. Mycol.">
        <title>101 Dothideomycetes genomes: a test case for predicting lifestyles and emergence of pathogens.</title>
        <authorList>
            <person name="Haridas S."/>
            <person name="Albert R."/>
            <person name="Binder M."/>
            <person name="Bloem J."/>
            <person name="Labutti K."/>
            <person name="Salamov A."/>
            <person name="Andreopoulos B."/>
            <person name="Baker S."/>
            <person name="Barry K."/>
            <person name="Bills G."/>
            <person name="Bluhm B."/>
            <person name="Cannon C."/>
            <person name="Castanera R."/>
            <person name="Culley D."/>
            <person name="Daum C."/>
            <person name="Ezra D."/>
            <person name="Gonzalez J."/>
            <person name="Henrissat B."/>
            <person name="Kuo A."/>
            <person name="Liang C."/>
            <person name="Lipzen A."/>
            <person name="Lutzoni F."/>
            <person name="Magnuson J."/>
            <person name="Mondo S."/>
            <person name="Nolan M."/>
            <person name="Ohm R."/>
            <person name="Pangilinan J."/>
            <person name="Park H.-J."/>
            <person name="Ramirez L."/>
            <person name="Alfaro M."/>
            <person name="Sun H."/>
            <person name="Tritt A."/>
            <person name="Yoshinaga Y."/>
            <person name="Zwiers L.-H."/>
            <person name="Turgeon B."/>
            <person name="Goodwin S."/>
            <person name="Spatafora J."/>
            <person name="Crous P."/>
            <person name="Grigoriev I."/>
        </authorList>
    </citation>
    <scope>NUCLEOTIDE SEQUENCE</scope>
    <source>
        <strain evidence="2">CBS 109.77</strain>
    </source>
</reference>
<dbReference type="PANTHER" id="PTHR35711:SF1">
    <property type="entry name" value="ECTODERMAL, ISOFORM F"/>
    <property type="match status" value="1"/>
</dbReference>
<dbReference type="PANTHER" id="PTHR35711">
    <property type="entry name" value="EXPRESSED PROTEIN"/>
    <property type="match status" value="1"/>
</dbReference>
<evidence type="ECO:0000313" key="3">
    <source>
        <dbReference type="Proteomes" id="UP000799757"/>
    </source>
</evidence>
<feature type="compositionally biased region" description="Acidic residues" evidence="1">
    <location>
        <begin position="66"/>
        <end position="90"/>
    </location>
</feature>